<evidence type="ECO:0000313" key="5">
    <source>
        <dbReference type="Proteomes" id="UP001054892"/>
    </source>
</evidence>
<dbReference type="Proteomes" id="UP001054892">
    <property type="component" value="Unassembled WGS sequence"/>
</dbReference>
<dbReference type="Pfam" id="PF02498">
    <property type="entry name" value="Bro-N"/>
    <property type="match status" value="1"/>
</dbReference>
<organism evidence="2 4">
    <name type="scientific">Pseudomonas tohonis</name>
    <dbReference type="NCBI Taxonomy" id="2725477"/>
    <lineage>
        <taxon>Bacteria</taxon>
        <taxon>Pseudomonadati</taxon>
        <taxon>Pseudomonadota</taxon>
        <taxon>Gammaproteobacteria</taxon>
        <taxon>Pseudomonadales</taxon>
        <taxon>Pseudomonadaceae</taxon>
        <taxon>Pseudomonas</taxon>
    </lineage>
</organism>
<dbReference type="PANTHER" id="PTHR36180">
    <property type="entry name" value="DNA-BINDING PROTEIN-RELATED-RELATED"/>
    <property type="match status" value="1"/>
</dbReference>
<dbReference type="EMBL" id="BQKM01000001">
    <property type="protein sequence ID" value="GJN51141.1"/>
    <property type="molecule type" value="Genomic_DNA"/>
</dbReference>
<keyword evidence="5" id="KW-1185">Reference proteome</keyword>
<evidence type="ECO:0000313" key="3">
    <source>
        <dbReference type="EMBL" id="GJN51141.1"/>
    </source>
</evidence>
<reference evidence="2 4" key="1">
    <citation type="submission" date="2020-05" db="EMBL/GenBank/DDBJ databases">
        <title>Characterization of novel class B3 metallo-beta-lactamase from novel Pseudomonas species.</title>
        <authorList>
            <person name="Yamada K."/>
            <person name="Aoki K."/>
            <person name="Ishii Y."/>
        </authorList>
    </citation>
    <scope>NUCLEOTIDE SEQUENCE [LARGE SCALE GENOMIC DNA]</scope>
    <source>
        <strain evidence="2 4">TUM18999</strain>
        <strain evidence="3 5">TUM20286</strain>
    </source>
</reference>
<protein>
    <submittedName>
        <fullName evidence="2">Phage antirepressor</fullName>
    </submittedName>
</protein>
<proteinExistence type="predicted"/>
<evidence type="ECO:0000313" key="2">
    <source>
        <dbReference type="EMBL" id="BCG26128.1"/>
    </source>
</evidence>
<dbReference type="KEGG" id="ptw:TUM18999_43190"/>
<dbReference type="RefSeq" id="WP_173172209.1">
    <property type="nucleotide sequence ID" value="NZ_AP023189.1"/>
</dbReference>
<sequence>MPNTQHCKAPHPDQEILIPTLFTRHKRLLRAVLLEDQPWFVVTDLARLMNHPPLAERLPHNLDDDQMQIAWIRNGHGDFKCEWLVSESGAYAALIHYYHPENRCIRQWITQQVIPCLRAEQPQVGHWPVRSVAQWMGQELQVLHWQDVVWLPLEDCPRLLPRPPHVIG</sequence>
<evidence type="ECO:0000259" key="1">
    <source>
        <dbReference type="PROSITE" id="PS51750"/>
    </source>
</evidence>
<dbReference type="Proteomes" id="UP000509383">
    <property type="component" value="Chromosome"/>
</dbReference>
<evidence type="ECO:0000313" key="4">
    <source>
        <dbReference type="Proteomes" id="UP000509383"/>
    </source>
</evidence>
<dbReference type="PROSITE" id="PS51750">
    <property type="entry name" value="BRO_N"/>
    <property type="match status" value="1"/>
</dbReference>
<name>A0A6J4E9M7_9PSED</name>
<dbReference type="EMBL" id="AP023189">
    <property type="protein sequence ID" value="BCG26128.1"/>
    <property type="molecule type" value="Genomic_DNA"/>
</dbReference>
<dbReference type="SMART" id="SM01040">
    <property type="entry name" value="Bro-N"/>
    <property type="match status" value="1"/>
</dbReference>
<dbReference type="InterPro" id="IPR003497">
    <property type="entry name" value="BRO_N_domain"/>
</dbReference>
<dbReference type="PANTHER" id="PTHR36180:SF2">
    <property type="entry name" value="BRO FAMILY PROTEIN"/>
    <property type="match status" value="1"/>
</dbReference>
<accession>A0A6J4E9M7</accession>
<gene>
    <name evidence="2" type="ORF">TUM18999_43190</name>
    <name evidence="3" type="ORF">TUM20286_08930</name>
</gene>
<feature type="domain" description="Bro-N" evidence="1">
    <location>
        <begin position="15"/>
        <end position="121"/>
    </location>
</feature>
<dbReference type="AlphaFoldDB" id="A0A6J4E9M7"/>